<dbReference type="PANTHER" id="PTHR45588:SF1">
    <property type="entry name" value="WW DOMAIN-CONTAINING PROTEIN"/>
    <property type="match status" value="1"/>
</dbReference>
<dbReference type="EMBL" id="WTVG01000034">
    <property type="protein sequence ID" value="NMG25531.1"/>
    <property type="molecule type" value="Genomic_DNA"/>
</dbReference>
<proteinExistence type="predicted"/>
<keyword evidence="2" id="KW-1185">Reference proteome</keyword>
<gene>
    <name evidence="1" type="ORF">GO606_12505</name>
</gene>
<dbReference type="RefSeq" id="WP_169118887.1">
    <property type="nucleotide sequence ID" value="NZ_WTVG02000035.1"/>
</dbReference>
<dbReference type="SUPFAM" id="SSF48452">
    <property type="entry name" value="TPR-like"/>
    <property type="match status" value="2"/>
</dbReference>
<dbReference type="SMART" id="SM00028">
    <property type="entry name" value="TPR"/>
    <property type="match status" value="3"/>
</dbReference>
<dbReference type="Pfam" id="PF14559">
    <property type="entry name" value="TPR_19"/>
    <property type="match status" value="1"/>
</dbReference>
<evidence type="ECO:0000313" key="1">
    <source>
        <dbReference type="EMBL" id="NMG25531.1"/>
    </source>
</evidence>
<dbReference type="Gene3D" id="1.25.40.10">
    <property type="entry name" value="Tetratricopeptide repeat domain"/>
    <property type="match status" value="2"/>
</dbReference>
<organism evidence="1 2">
    <name type="scientific">Aromatoleum anaerobium</name>
    <dbReference type="NCBI Taxonomy" id="182180"/>
    <lineage>
        <taxon>Bacteria</taxon>
        <taxon>Pseudomonadati</taxon>
        <taxon>Pseudomonadota</taxon>
        <taxon>Betaproteobacteria</taxon>
        <taxon>Rhodocyclales</taxon>
        <taxon>Rhodocyclaceae</taxon>
        <taxon>Aromatoleum</taxon>
    </lineage>
</organism>
<protein>
    <submittedName>
        <fullName evidence="1">Tetratricopeptide repeat protein</fullName>
    </submittedName>
</protein>
<reference evidence="1" key="1">
    <citation type="submission" date="2019-12" db="EMBL/GenBank/DDBJ databases">
        <title>Comparative genomics gives insights into the taxonomy of the Azoarcus-Aromatoleum group and reveals separate origins of nif in the plant-associated Azoarcus and non-plant-associated Aromatoleum sub-groups.</title>
        <authorList>
            <person name="Lafos M."/>
            <person name="Maluk M."/>
            <person name="Batista M."/>
            <person name="Junghare M."/>
            <person name="Carmona M."/>
            <person name="Faoro H."/>
            <person name="Cruz L.M."/>
            <person name="Battistoni F."/>
            <person name="De Souza E."/>
            <person name="Pedrosa F."/>
            <person name="Chen W.-M."/>
            <person name="Poole P.S."/>
            <person name="Dixon R.A."/>
            <person name="James E.K."/>
        </authorList>
    </citation>
    <scope>NUCLEOTIDE SEQUENCE</scope>
    <source>
        <strain evidence="1">LuFRes1</strain>
    </source>
</reference>
<dbReference type="InterPro" id="IPR019734">
    <property type="entry name" value="TPR_rpt"/>
</dbReference>
<dbReference type="Proteomes" id="UP000615989">
    <property type="component" value="Unassembled WGS sequence"/>
</dbReference>
<evidence type="ECO:0000313" key="2">
    <source>
        <dbReference type="Proteomes" id="UP000615989"/>
    </source>
</evidence>
<name>A0ABX1PQ30_9RHOO</name>
<dbReference type="PANTHER" id="PTHR45588">
    <property type="entry name" value="TPR DOMAIN-CONTAINING PROTEIN"/>
    <property type="match status" value="1"/>
</dbReference>
<dbReference type="InterPro" id="IPR011990">
    <property type="entry name" value="TPR-like_helical_dom_sf"/>
</dbReference>
<comment type="caution">
    <text evidence="1">The sequence shown here is derived from an EMBL/GenBank/DDBJ whole genome shotgun (WGS) entry which is preliminary data.</text>
</comment>
<accession>A0ABX1PQ30</accession>
<sequence length="613" mass="66904">MLKRKLLITTLIGAGLIGTMAFGEYQASRRANTSALLTTIGVPFCAPQRSGPQYKNKTFFRLAMAQADDGRKPARTEVGPFSRAIPDAESIAQADANPLLMDNLGTLHYPITTSKPTAQQFFDQGLRLAYAFNHGEALRAFRKARTLDPECAMCYWGEALVLGPNINAPMDPAAVAPAFDAVNKAHGLSARASAKERALIEALTARYARDPQADRATLDAAYADAMQRVAERYPDDDQITLTYAEALMDRQPWDYWEAGGFRAKGRAAEIVGLLEKVLRKTPDHPGAIHYYIHLTESSSDPARAVPYAQRLGRLMPGAGHVVHMPFHTFFRVGMYKEAIEANRQAVRADETYIARSAPVGIYPQAYYPHNIHSLMVSAQMAGDGATAIESAAKLSRIVSDAAARNIPWVQPIMAAPYFAHAQFSDAKTILGLPDPADFPYVQAMWHYARGVGLAGAGDVSAAQAEADAIVRLGQQNDFADLVAGGVPAKDVLRLAEQVLRARIAQANRDPMRAVRHFEAAVALEDGLAYTEPPYWYYPTRQSLGAALLLAGDLDNAENVLRSSLARAPNNGWALFGLMRLYEQRGDAPGARVVRGMLDKAWIGDPRTLELSRL</sequence>